<accession>A0A850QUY2</accession>
<dbReference type="PANTHER" id="PTHR43537">
    <property type="entry name" value="TRANSCRIPTIONAL REGULATOR, GNTR FAMILY"/>
    <property type="match status" value="1"/>
</dbReference>
<dbReference type="PANTHER" id="PTHR43537:SF44">
    <property type="entry name" value="GNTR FAMILY REGULATORY PROTEIN"/>
    <property type="match status" value="1"/>
</dbReference>
<protein>
    <submittedName>
        <fullName evidence="5">FadR family transcriptional regulator</fullName>
    </submittedName>
</protein>
<keyword evidence="2" id="KW-0238">DNA-binding</keyword>
<feature type="non-terminal residue" evidence="5">
    <location>
        <position position="76"/>
    </location>
</feature>
<dbReference type="Gene3D" id="1.10.10.10">
    <property type="entry name" value="Winged helix-like DNA-binding domain superfamily/Winged helix DNA-binding domain"/>
    <property type="match status" value="1"/>
</dbReference>
<dbReference type="Proteomes" id="UP000533429">
    <property type="component" value="Unassembled WGS sequence"/>
</dbReference>
<keyword evidence="1" id="KW-0805">Transcription regulation</keyword>
<dbReference type="SMART" id="SM00345">
    <property type="entry name" value="HTH_GNTR"/>
    <property type="match status" value="1"/>
</dbReference>
<keyword evidence="3" id="KW-0804">Transcription</keyword>
<proteinExistence type="predicted"/>
<reference evidence="5 6" key="1">
    <citation type="submission" date="2020-06" db="EMBL/GenBank/DDBJ databases">
        <title>Photobacterium damselae subsp. damselae comparative genomics.</title>
        <authorList>
            <person name="Osorio C.R."/>
        </authorList>
    </citation>
    <scope>NUCLEOTIDE SEQUENCE [LARGE SCALE GENOMIC DNA]</scope>
    <source>
        <strain evidence="5 6">TW250/03</strain>
    </source>
</reference>
<dbReference type="PROSITE" id="PS50949">
    <property type="entry name" value="HTH_GNTR"/>
    <property type="match status" value="1"/>
</dbReference>
<dbReference type="AlphaFoldDB" id="A0A850QUY2"/>
<dbReference type="InterPro" id="IPR036390">
    <property type="entry name" value="WH_DNA-bd_sf"/>
</dbReference>
<gene>
    <name evidence="5" type="ORF">HWA77_19670</name>
</gene>
<evidence type="ECO:0000256" key="3">
    <source>
        <dbReference type="ARBA" id="ARBA00023163"/>
    </source>
</evidence>
<name>A0A850QUY2_PHODD</name>
<evidence type="ECO:0000256" key="2">
    <source>
        <dbReference type="ARBA" id="ARBA00023125"/>
    </source>
</evidence>
<comment type="caution">
    <text evidence="5">The sequence shown here is derived from an EMBL/GenBank/DDBJ whole genome shotgun (WGS) entry which is preliminary data.</text>
</comment>
<dbReference type="InterPro" id="IPR036388">
    <property type="entry name" value="WH-like_DNA-bd_sf"/>
</dbReference>
<sequence>MDQQQRIIANRNLSYKLAEAIGRRILEGETAPGDILPGEVELGEMYGVSRTAVREAIKMLAAKGLVLPRPRIGTRV</sequence>
<feature type="domain" description="HTH gntR-type" evidence="4">
    <location>
        <begin position="11"/>
        <end position="76"/>
    </location>
</feature>
<dbReference type="PRINTS" id="PR00035">
    <property type="entry name" value="HTHGNTR"/>
</dbReference>
<dbReference type="InterPro" id="IPR000524">
    <property type="entry name" value="Tscrpt_reg_HTH_GntR"/>
</dbReference>
<evidence type="ECO:0000313" key="5">
    <source>
        <dbReference type="EMBL" id="NVP02436.1"/>
    </source>
</evidence>
<dbReference type="GO" id="GO:0003700">
    <property type="term" value="F:DNA-binding transcription factor activity"/>
    <property type="evidence" value="ECO:0007669"/>
    <property type="project" value="InterPro"/>
</dbReference>
<evidence type="ECO:0000259" key="4">
    <source>
        <dbReference type="PROSITE" id="PS50949"/>
    </source>
</evidence>
<dbReference type="Pfam" id="PF00392">
    <property type="entry name" value="GntR"/>
    <property type="match status" value="1"/>
</dbReference>
<evidence type="ECO:0000256" key="1">
    <source>
        <dbReference type="ARBA" id="ARBA00023015"/>
    </source>
</evidence>
<dbReference type="GO" id="GO:0003677">
    <property type="term" value="F:DNA binding"/>
    <property type="evidence" value="ECO:0007669"/>
    <property type="project" value="UniProtKB-KW"/>
</dbReference>
<dbReference type="CDD" id="cd07377">
    <property type="entry name" value="WHTH_GntR"/>
    <property type="match status" value="1"/>
</dbReference>
<evidence type="ECO:0000313" key="6">
    <source>
        <dbReference type="Proteomes" id="UP000533429"/>
    </source>
</evidence>
<dbReference type="EMBL" id="JABXOR010001248">
    <property type="protein sequence ID" value="NVP02436.1"/>
    <property type="molecule type" value="Genomic_DNA"/>
</dbReference>
<dbReference type="SUPFAM" id="SSF46785">
    <property type="entry name" value="Winged helix' DNA-binding domain"/>
    <property type="match status" value="1"/>
</dbReference>
<organism evidence="5 6">
    <name type="scientific">Photobacterium damselae subsp. damselae</name>
    <name type="common">Listonella damsela</name>
    <dbReference type="NCBI Taxonomy" id="85581"/>
    <lineage>
        <taxon>Bacteria</taxon>
        <taxon>Pseudomonadati</taxon>
        <taxon>Pseudomonadota</taxon>
        <taxon>Gammaproteobacteria</taxon>
        <taxon>Vibrionales</taxon>
        <taxon>Vibrionaceae</taxon>
        <taxon>Photobacterium</taxon>
    </lineage>
</organism>